<keyword evidence="2" id="KW-1185">Reference proteome</keyword>
<evidence type="ECO:0008006" key="3">
    <source>
        <dbReference type="Google" id="ProtNLM"/>
    </source>
</evidence>
<dbReference type="InterPro" id="IPR017850">
    <property type="entry name" value="Alkaline_phosphatase_core_sf"/>
</dbReference>
<gene>
    <name evidence="1" type="ORF">TBK1r_56950</name>
</gene>
<dbReference type="Pfam" id="PF07394">
    <property type="entry name" value="DUF1501"/>
    <property type="match status" value="1"/>
</dbReference>
<reference evidence="1 2" key="1">
    <citation type="submission" date="2019-02" db="EMBL/GenBank/DDBJ databases">
        <title>Deep-cultivation of Planctomycetes and their phenomic and genomic characterization uncovers novel biology.</title>
        <authorList>
            <person name="Wiegand S."/>
            <person name="Jogler M."/>
            <person name="Boedeker C."/>
            <person name="Pinto D."/>
            <person name="Vollmers J."/>
            <person name="Rivas-Marin E."/>
            <person name="Kohn T."/>
            <person name="Peeters S.H."/>
            <person name="Heuer A."/>
            <person name="Rast P."/>
            <person name="Oberbeckmann S."/>
            <person name="Bunk B."/>
            <person name="Jeske O."/>
            <person name="Meyerdierks A."/>
            <person name="Storesund J.E."/>
            <person name="Kallscheuer N."/>
            <person name="Luecker S."/>
            <person name="Lage O.M."/>
            <person name="Pohl T."/>
            <person name="Merkel B.J."/>
            <person name="Hornburger P."/>
            <person name="Mueller R.-W."/>
            <person name="Bruemmer F."/>
            <person name="Labrenz M."/>
            <person name="Spormann A.M."/>
            <person name="Op den Camp H."/>
            <person name="Overmann J."/>
            <person name="Amann R."/>
            <person name="Jetten M.S.M."/>
            <person name="Mascher T."/>
            <person name="Medema M.H."/>
            <person name="Devos D.P."/>
            <person name="Kaster A.-K."/>
            <person name="Ovreas L."/>
            <person name="Rohde M."/>
            <person name="Galperin M.Y."/>
            <person name="Jogler C."/>
        </authorList>
    </citation>
    <scope>NUCLEOTIDE SEQUENCE [LARGE SCALE GENOMIC DNA]</scope>
    <source>
        <strain evidence="1 2">TBK1r</strain>
    </source>
</reference>
<evidence type="ECO:0000313" key="2">
    <source>
        <dbReference type="Proteomes" id="UP000318081"/>
    </source>
</evidence>
<sequence>MPPTPSNDGQGPDWAGTSKRLRKLPLDGYTADRCIARANGLIPPGSHLNHPTTYPGLIMLTIKGPSSRYCDGRNRRSFLKIGGLSFGMGGFSLADLYRAEASSPSPRSHKSVINIFLAGGPPHQDMWDIKTEAPSEVRGEFQPINTNVPGIQICEVFPKLAALMDKSAVIRSVVGCRGGHDGMQCFTGWEGNSLKNLGGRPSIGAAAARLFGPVDPSVPPFVGLAAPTRHVPWSDSGQAGFLGSAYSPFKPDGPGMQNMTLKGISFDRLQDRRQLLNELDTMRRDIDISGAMEGMDAFGQRALDVLTSSKLVDALDLSKEDPKIVARYGDGKPYNYQYDGAPTCNDQLLVARRLVEAGVRVVSLSYGRWDSHGQNFDLVRDHGGKLDQCLSALVHDLDERGMLDDVAIAVWGEFGRTPKINANAGRDHWTKVSCAWLAGGGLKTGQAIGATNRMGEEAVERPVDMQEVVATLYHTLGIDTHSTTIADPTGRPQFLVDSDPIAELIA</sequence>
<accession>A0ABX5XZ15</accession>
<dbReference type="PANTHER" id="PTHR43737:SF1">
    <property type="entry name" value="DUF1501 DOMAIN-CONTAINING PROTEIN"/>
    <property type="match status" value="1"/>
</dbReference>
<organism evidence="1 2">
    <name type="scientific">Stieleria magnilauensis</name>
    <dbReference type="NCBI Taxonomy" id="2527963"/>
    <lineage>
        <taxon>Bacteria</taxon>
        <taxon>Pseudomonadati</taxon>
        <taxon>Planctomycetota</taxon>
        <taxon>Planctomycetia</taxon>
        <taxon>Pirellulales</taxon>
        <taxon>Pirellulaceae</taxon>
        <taxon>Stieleria</taxon>
    </lineage>
</organism>
<dbReference type="SUPFAM" id="SSF53649">
    <property type="entry name" value="Alkaline phosphatase-like"/>
    <property type="match status" value="1"/>
</dbReference>
<dbReference type="EMBL" id="CP036432">
    <property type="protein sequence ID" value="QDV86675.1"/>
    <property type="molecule type" value="Genomic_DNA"/>
</dbReference>
<dbReference type="InterPro" id="IPR010869">
    <property type="entry name" value="DUF1501"/>
</dbReference>
<name>A0ABX5XZ15_9BACT</name>
<dbReference type="Proteomes" id="UP000318081">
    <property type="component" value="Chromosome"/>
</dbReference>
<proteinExistence type="predicted"/>
<evidence type="ECO:0000313" key="1">
    <source>
        <dbReference type="EMBL" id="QDV86675.1"/>
    </source>
</evidence>
<dbReference type="PANTHER" id="PTHR43737">
    <property type="entry name" value="BLL7424 PROTEIN"/>
    <property type="match status" value="1"/>
</dbReference>
<protein>
    <recommendedName>
        <fullName evidence="3">DUF1501 domain-containing protein</fullName>
    </recommendedName>
</protein>